<gene>
    <name evidence="9" type="ORF">CROS1312_LOCUS866</name>
</gene>
<keyword evidence="5 6" id="KW-0408">Iron</keyword>
<evidence type="ECO:0000256" key="4">
    <source>
        <dbReference type="ARBA" id="ARBA00023002"/>
    </source>
</evidence>
<dbReference type="EMBL" id="HBHM01001156">
    <property type="protein sequence ID" value="CAD9721598.1"/>
    <property type="molecule type" value="Transcribed_RNA"/>
</dbReference>
<accession>A0A7S2X2F3</accession>
<feature type="domain" description="Fe2OG dioxygenase" evidence="8">
    <location>
        <begin position="245"/>
        <end position="362"/>
    </location>
</feature>
<evidence type="ECO:0000313" key="9">
    <source>
        <dbReference type="EMBL" id="CAD9721598.1"/>
    </source>
</evidence>
<comment type="cofactor">
    <cofactor evidence="6">
        <name>Fe(2+)</name>
        <dbReference type="ChEBI" id="CHEBI:29033"/>
    </cofactor>
    <text evidence="6">Binds 1 Fe(2+) ion per subunit.</text>
</comment>
<dbReference type="Gene3D" id="2.60.120.590">
    <property type="entry name" value="Alpha-ketoglutarate-dependent dioxygenase AlkB-like"/>
    <property type="match status" value="1"/>
</dbReference>
<dbReference type="GO" id="GO:0035515">
    <property type="term" value="F:oxidative RNA demethylase activity"/>
    <property type="evidence" value="ECO:0007669"/>
    <property type="project" value="TreeGrafter"/>
</dbReference>
<keyword evidence="2 6" id="KW-0479">Metal-binding</keyword>
<evidence type="ECO:0000259" key="8">
    <source>
        <dbReference type="PROSITE" id="PS51471"/>
    </source>
</evidence>
<evidence type="ECO:0000256" key="5">
    <source>
        <dbReference type="ARBA" id="ARBA00023004"/>
    </source>
</evidence>
<name>A0A7S2X2F3_9CHLO</name>
<dbReference type="InterPro" id="IPR004574">
    <property type="entry name" value="Alkb"/>
</dbReference>
<dbReference type="InterPro" id="IPR005123">
    <property type="entry name" value="Oxoglu/Fe-dep_dioxygenase_dom"/>
</dbReference>
<dbReference type="SUPFAM" id="SSF51197">
    <property type="entry name" value="Clavaminate synthase-like"/>
    <property type="match status" value="1"/>
</dbReference>
<dbReference type="InterPro" id="IPR037151">
    <property type="entry name" value="AlkB-like_sf"/>
</dbReference>
<sequence>MDAPTKASGGYAIAGGASSTGKAPSAFREAEKKYQLHYDQELKFSKGKLRGKRGRLRERPTDLSEVLDFRSLPRDGDGVVVDVAVDFPGNRRRTVRSLARHPGFYHVESYLTCEECEELAREILETHIDPPASSNHTARHGDRVSGLWAAAGRGDFYDPESGRDGTCWSPLSLSPSGSGVLTARTLLERLRWVSLGPRYDWTRRKYLRDSPHRELPRGLKAMADGAVASLCAEGGGATSSMSTFGADAALVNFYGAGDTLGGHVDDAEADLAQPLVSLSLGCDAVFLLGGRTREERPMAMLLRSGDLVVMSGDARRCYHGLPRILSSRETMKSSRQGAQGGGLSVEGYLAGHRINVSVRMVAEPS</sequence>
<feature type="region of interest" description="Disordered" evidence="7">
    <location>
        <begin position="1"/>
        <end position="26"/>
    </location>
</feature>
<feature type="binding site" evidence="6">
    <location>
        <position position="319"/>
    </location>
    <ligand>
        <name>Fe cation</name>
        <dbReference type="ChEBI" id="CHEBI:24875"/>
        <note>catalytic</note>
    </ligand>
</feature>
<dbReference type="GO" id="GO:0005737">
    <property type="term" value="C:cytoplasm"/>
    <property type="evidence" value="ECO:0007669"/>
    <property type="project" value="TreeGrafter"/>
</dbReference>
<feature type="compositionally biased region" description="Low complexity" evidence="7">
    <location>
        <begin position="7"/>
        <end position="19"/>
    </location>
</feature>
<dbReference type="PANTHER" id="PTHR16557">
    <property type="entry name" value="ALKYLATED DNA REPAIR PROTEIN ALKB-RELATED"/>
    <property type="match status" value="1"/>
</dbReference>
<evidence type="ECO:0000256" key="6">
    <source>
        <dbReference type="PIRSR" id="PIRSR604574-2"/>
    </source>
</evidence>
<evidence type="ECO:0000256" key="1">
    <source>
        <dbReference type="ARBA" id="ARBA00007879"/>
    </source>
</evidence>
<organism evidence="9">
    <name type="scientific">Chloropicon roscoffensis</name>
    <dbReference type="NCBI Taxonomy" id="1461544"/>
    <lineage>
        <taxon>Eukaryota</taxon>
        <taxon>Viridiplantae</taxon>
        <taxon>Chlorophyta</taxon>
        <taxon>Chloropicophyceae</taxon>
        <taxon>Chloropicales</taxon>
        <taxon>Chloropicaceae</taxon>
        <taxon>Chloropicon</taxon>
    </lineage>
</organism>
<dbReference type="AlphaFoldDB" id="A0A7S2X2F3"/>
<protein>
    <recommendedName>
        <fullName evidence="8">Fe2OG dioxygenase domain-containing protein</fullName>
    </recommendedName>
</protein>
<comment type="similarity">
    <text evidence="1">Belongs to the alkB family.</text>
</comment>
<keyword evidence="3" id="KW-0223">Dioxygenase</keyword>
<dbReference type="GO" id="GO:0035513">
    <property type="term" value="P:oxidative RNA demethylation"/>
    <property type="evidence" value="ECO:0007669"/>
    <property type="project" value="TreeGrafter"/>
</dbReference>
<evidence type="ECO:0000256" key="7">
    <source>
        <dbReference type="SAM" id="MobiDB-lite"/>
    </source>
</evidence>
<dbReference type="GO" id="GO:0008198">
    <property type="term" value="F:ferrous iron binding"/>
    <property type="evidence" value="ECO:0007669"/>
    <property type="project" value="TreeGrafter"/>
</dbReference>
<keyword evidence="4" id="KW-0560">Oxidoreductase</keyword>
<dbReference type="InterPro" id="IPR027450">
    <property type="entry name" value="AlkB-like"/>
</dbReference>
<feature type="binding site" evidence="6">
    <location>
        <position position="263"/>
    </location>
    <ligand>
        <name>Fe cation</name>
        <dbReference type="ChEBI" id="CHEBI:24875"/>
        <note>catalytic</note>
    </ligand>
</feature>
<dbReference type="PROSITE" id="PS51471">
    <property type="entry name" value="FE2OG_OXY"/>
    <property type="match status" value="1"/>
</dbReference>
<evidence type="ECO:0000256" key="3">
    <source>
        <dbReference type="ARBA" id="ARBA00022964"/>
    </source>
</evidence>
<feature type="binding site" evidence="6">
    <location>
        <position position="265"/>
    </location>
    <ligand>
        <name>Fe cation</name>
        <dbReference type="ChEBI" id="CHEBI:24875"/>
        <note>catalytic</note>
    </ligand>
</feature>
<dbReference type="PANTHER" id="PTHR16557:SF11">
    <property type="entry name" value="ALPHA-KETOGLUTARATE-DEPENDENT DIOXYGENASE ALKB"/>
    <property type="match status" value="1"/>
</dbReference>
<dbReference type="Pfam" id="PF13532">
    <property type="entry name" value="2OG-FeII_Oxy_2"/>
    <property type="match status" value="1"/>
</dbReference>
<proteinExistence type="inferred from homology"/>
<dbReference type="GO" id="GO:0035516">
    <property type="term" value="F:broad specificity oxidative DNA demethylase activity"/>
    <property type="evidence" value="ECO:0007669"/>
    <property type="project" value="TreeGrafter"/>
</dbReference>
<reference evidence="9" key="1">
    <citation type="submission" date="2021-01" db="EMBL/GenBank/DDBJ databases">
        <authorList>
            <person name="Corre E."/>
            <person name="Pelletier E."/>
            <person name="Niang G."/>
            <person name="Scheremetjew M."/>
            <person name="Finn R."/>
            <person name="Kale V."/>
            <person name="Holt S."/>
            <person name="Cochrane G."/>
            <person name="Meng A."/>
            <person name="Brown T."/>
            <person name="Cohen L."/>
        </authorList>
    </citation>
    <scope>NUCLEOTIDE SEQUENCE</scope>
    <source>
        <strain evidence="9">RCC2335</strain>
    </source>
</reference>
<evidence type="ECO:0000256" key="2">
    <source>
        <dbReference type="ARBA" id="ARBA00022723"/>
    </source>
</evidence>